<feature type="compositionally biased region" description="Polar residues" evidence="12">
    <location>
        <begin position="746"/>
        <end position="762"/>
    </location>
</feature>
<evidence type="ECO:0000256" key="7">
    <source>
        <dbReference type="ARBA" id="ARBA00022840"/>
    </source>
</evidence>
<evidence type="ECO:0000313" key="14">
    <source>
        <dbReference type="EMBL" id="KAI6657638.1"/>
    </source>
</evidence>
<evidence type="ECO:0000256" key="2">
    <source>
        <dbReference type="ARBA" id="ARBA00007145"/>
    </source>
</evidence>
<dbReference type="CDD" id="cd00553">
    <property type="entry name" value="NAD_synthase"/>
    <property type="match status" value="1"/>
</dbReference>
<sequence length="775" mass="86426">MLKRTVLATCTLNQWVLDFEGNFQRIHESIRIAKERGARYRLGPELEVTGYSCDDHFLEADTYNHSYDVLARLLKSKVCYDVICDVGMPVMHAGTNYNCRVIFLNGKILLIRPKTSLAIAGNYREGRWFSSWAQHPHMDEFILPSSLVEATGQHRVPFGTAILITEDTSIGSEICQELFNSNSPHIAMTSQGVEIITNGSSSHHQLRKLNTRYSLMQAATLKTGCVYMYANTRGCDGERVYFDGASMIFLNGELLAIGSQFSLEEIEVVTSTINLDEIRSFRSNLKSTGLPLSSDLYSKIYVPFSVSTSCSLSPSLPIQIQYHTPAEEIGMGPACWCWDYLRRSRQRGFLLPLSGGIDSSSTAVIIANMCELVFESFQAGDTRVQRDLKRIITGDPASEYIPLDAKDICGKLLTTLYMATKNSSQETQDRAKNLSSDIGSTFIVVNIDKTVDSLVEGFSQVTQKEPKFSAHGGSKSENLALQNIQARSRMVYAYMFAQLSPWAAGKGGSYLVLGSANVDECLFGYLTKYDCSSADINPIGGINKIDLRGFILTKQDKYPSLKSVYNADPTAELEPITKEYTQTDEADMGLTYEELGDIGRERKIKNCGPVGVFTNLVPRWQHKYTPKETADKVKHFFRAYSINRHKATVLTPSYHAENYSPEDNRFDLRPFLYNTDWEHQFDLIDRIANSLQSHYNKSSQPLPSILKSKPDISNITSSSSEVRAPQNILTSPVKSTPVIPTPSKVKFTSDSTTPDLKTTPTAPKSILPAKKVSQI</sequence>
<dbReference type="PROSITE" id="PS50263">
    <property type="entry name" value="CN_HYDROLASE"/>
    <property type="match status" value="1"/>
</dbReference>
<evidence type="ECO:0000256" key="4">
    <source>
        <dbReference type="ARBA" id="ARBA00017309"/>
    </source>
</evidence>
<gene>
    <name evidence="14" type="ORF">LOD99_381</name>
</gene>
<comment type="catalytic activity">
    <reaction evidence="10 11">
        <text>deamido-NAD(+) + L-glutamine + ATP + H2O = L-glutamate + AMP + diphosphate + NAD(+) + H(+)</text>
        <dbReference type="Rhea" id="RHEA:24384"/>
        <dbReference type="ChEBI" id="CHEBI:15377"/>
        <dbReference type="ChEBI" id="CHEBI:15378"/>
        <dbReference type="ChEBI" id="CHEBI:29985"/>
        <dbReference type="ChEBI" id="CHEBI:30616"/>
        <dbReference type="ChEBI" id="CHEBI:33019"/>
        <dbReference type="ChEBI" id="CHEBI:57540"/>
        <dbReference type="ChEBI" id="CHEBI:58359"/>
        <dbReference type="ChEBI" id="CHEBI:58437"/>
        <dbReference type="ChEBI" id="CHEBI:456215"/>
        <dbReference type="EC" id="6.3.5.1"/>
    </reaction>
</comment>
<organism evidence="14 15">
    <name type="scientific">Oopsacas minuta</name>
    <dbReference type="NCBI Taxonomy" id="111878"/>
    <lineage>
        <taxon>Eukaryota</taxon>
        <taxon>Metazoa</taxon>
        <taxon>Porifera</taxon>
        <taxon>Hexactinellida</taxon>
        <taxon>Hexasterophora</taxon>
        <taxon>Lyssacinosida</taxon>
        <taxon>Leucopsacidae</taxon>
        <taxon>Oopsacas</taxon>
    </lineage>
</organism>
<dbReference type="PANTHER" id="PTHR23090:SF9">
    <property type="entry name" value="GLUTAMINE-DEPENDENT NAD(+) SYNTHETASE"/>
    <property type="match status" value="1"/>
</dbReference>
<comment type="pathway">
    <text evidence="1 11">Cofactor biosynthesis; NAD(+) biosynthesis; NAD(+) from deamido-NAD(+) (L-Gln route): step 1/1.</text>
</comment>
<accession>A0AAV7KA15</accession>
<dbReference type="GO" id="GO:0004359">
    <property type="term" value="F:glutaminase activity"/>
    <property type="evidence" value="ECO:0007669"/>
    <property type="project" value="InterPro"/>
</dbReference>
<evidence type="ECO:0000313" key="15">
    <source>
        <dbReference type="Proteomes" id="UP001165289"/>
    </source>
</evidence>
<dbReference type="Gene3D" id="3.40.50.620">
    <property type="entry name" value="HUPs"/>
    <property type="match status" value="1"/>
</dbReference>
<dbReference type="FunFam" id="3.60.110.10:FF:000003">
    <property type="entry name" value="Glutamine-dependent NAD(+) synthetase"/>
    <property type="match status" value="1"/>
</dbReference>
<comment type="caution">
    <text evidence="14">The sequence shown here is derived from an EMBL/GenBank/DDBJ whole genome shotgun (WGS) entry which is preliminary data.</text>
</comment>
<dbReference type="FunFam" id="3.40.50.620:FF:000036">
    <property type="entry name" value="Glutamine-dependent NAD(+) synthetase"/>
    <property type="match status" value="1"/>
</dbReference>
<dbReference type="PIRSF" id="PIRSF006630">
    <property type="entry name" value="NADS_GAT"/>
    <property type="match status" value="1"/>
</dbReference>
<dbReference type="PANTHER" id="PTHR23090">
    <property type="entry name" value="NH 3 /GLUTAMINE-DEPENDENT NAD + SYNTHETASE"/>
    <property type="match status" value="1"/>
</dbReference>
<evidence type="ECO:0000256" key="5">
    <source>
        <dbReference type="ARBA" id="ARBA00022598"/>
    </source>
</evidence>
<reference evidence="14 15" key="1">
    <citation type="journal article" date="2023" name="BMC Biol.">
        <title>The compact genome of the sponge Oopsacas minuta (Hexactinellida) is lacking key metazoan core genes.</title>
        <authorList>
            <person name="Santini S."/>
            <person name="Schenkelaars Q."/>
            <person name="Jourda C."/>
            <person name="Duchesne M."/>
            <person name="Belahbib H."/>
            <person name="Rocher C."/>
            <person name="Selva M."/>
            <person name="Riesgo A."/>
            <person name="Vervoort M."/>
            <person name="Leys S.P."/>
            <person name="Kodjabachian L."/>
            <person name="Le Bivic A."/>
            <person name="Borchiellini C."/>
            <person name="Claverie J.M."/>
            <person name="Renard E."/>
        </authorList>
    </citation>
    <scope>NUCLEOTIDE SEQUENCE [LARGE SCALE GENOMIC DNA]</scope>
    <source>
        <strain evidence="14">SPO-2</strain>
    </source>
</reference>
<dbReference type="CDD" id="cd07570">
    <property type="entry name" value="GAT_Gln-NAD-synth"/>
    <property type="match status" value="1"/>
</dbReference>
<dbReference type="GO" id="GO:0005737">
    <property type="term" value="C:cytoplasm"/>
    <property type="evidence" value="ECO:0007669"/>
    <property type="project" value="InterPro"/>
</dbReference>
<dbReference type="GO" id="GO:0009435">
    <property type="term" value="P:NAD+ biosynthetic process"/>
    <property type="evidence" value="ECO:0007669"/>
    <property type="project" value="UniProtKB-UniRule"/>
</dbReference>
<proteinExistence type="inferred from homology"/>
<keyword evidence="8 11" id="KW-0520">NAD</keyword>
<keyword evidence="5 11" id="KW-0436">Ligase</keyword>
<evidence type="ECO:0000259" key="13">
    <source>
        <dbReference type="PROSITE" id="PS50263"/>
    </source>
</evidence>
<evidence type="ECO:0000256" key="12">
    <source>
        <dbReference type="SAM" id="MobiDB-lite"/>
    </source>
</evidence>
<dbReference type="InterPro" id="IPR022310">
    <property type="entry name" value="NAD/GMP_synthase"/>
</dbReference>
<dbReference type="AlphaFoldDB" id="A0AAV7KA15"/>
<dbReference type="EC" id="6.3.5.1" evidence="3 11"/>
<evidence type="ECO:0000256" key="8">
    <source>
        <dbReference type="ARBA" id="ARBA00023027"/>
    </source>
</evidence>
<dbReference type="InterPro" id="IPR003010">
    <property type="entry name" value="C-N_Hydrolase"/>
</dbReference>
<dbReference type="Pfam" id="PF02540">
    <property type="entry name" value="NAD_synthase"/>
    <property type="match status" value="1"/>
</dbReference>
<dbReference type="InterPro" id="IPR014445">
    <property type="entry name" value="Gln-dep_NAD_synthase"/>
</dbReference>
<dbReference type="Proteomes" id="UP001165289">
    <property type="component" value="Unassembled WGS sequence"/>
</dbReference>
<evidence type="ECO:0000256" key="6">
    <source>
        <dbReference type="ARBA" id="ARBA00022741"/>
    </source>
</evidence>
<evidence type="ECO:0000256" key="1">
    <source>
        <dbReference type="ARBA" id="ARBA00005188"/>
    </source>
</evidence>
<evidence type="ECO:0000256" key="11">
    <source>
        <dbReference type="PIRNR" id="PIRNR006630"/>
    </source>
</evidence>
<keyword evidence="6 11" id="KW-0547">Nucleotide-binding</keyword>
<dbReference type="InterPro" id="IPR014729">
    <property type="entry name" value="Rossmann-like_a/b/a_fold"/>
</dbReference>
<protein>
    <recommendedName>
        <fullName evidence="4 11">Glutamine-dependent NAD(+) synthetase</fullName>
        <ecNumber evidence="3 11">6.3.5.1</ecNumber>
    </recommendedName>
    <alternativeName>
        <fullName evidence="9 11">NAD(+) synthase [glutamine-hydrolyzing]</fullName>
    </alternativeName>
</protein>
<comment type="similarity">
    <text evidence="2 11">In the C-terminal section; belongs to the NAD synthetase family.</text>
</comment>
<dbReference type="EMBL" id="JAKMXF010000111">
    <property type="protein sequence ID" value="KAI6657638.1"/>
    <property type="molecule type" value="Genomic_DNA"/>
</dbReference>
<dbReference type="Pfam" id="PF00795">
    <property type="entry name" value="CN_hydrolase"/>
    <property type="match status" value="1"/>
</dbReference>
<evidence type="ECO:0000256" key="3">
    <source>
        <dbReference type="ARBA" id="ARBA00012743"/>
    </source>
</evidence>
<keyword evidence="7 11" id="KW-0067">ATP-binding</keyword>
<dbReference type="Gene3D" id="3.60.110.10">
    <property type="entry name" value="Carbon-nitrogen hydrolase"/>
    <property type="match status" value="1"/>
</dbReference>
<evidence type="ECO:0000256" key="9">
    <source>
        <dbReference type="ARBA" id="ARBA00030681"/>
    </source>
</evidence>
<dbReference type="InterPro" id="IPR036526">
    <property type="entry name" value="C-N_Hydrolase_sf"/>
</dbReference>
<evidence type="ECO:0000256" key="10">
    <source>
        <dbReference type="ARBA" id="ARBA00052340"/>
    </source>
</evidence>
<dbReference type="HAMAP" id="MF_02090">
    <property type="entry name" value="NadE_glutamine_dep"/>
    <property type="match status" value="1"/>
</dbReference>
<dbReference type="SUPFAM" id="SSF52402">
    <property type="entry name" value="Adenine nucleotide alpha hydrolases-like"/>
    <property type="match status" value="1"/>
</dbReference>
<feature type="compositionally biased region" description="Polar residues" evidence="12">
    <location>
        <begin position="715"/>
        <end position="734"/>
    </location>
</feature>
<name>A0AAV7KA15_9METZ</name>
<dbReference type="GO" id="GO:0003952">
    <property type="term" value="F:NAD+ synthase (glutamine-hydrolyzing) activity"/>
    <property type="evidence" value="ECO:0007669"/>
    <property type="project" value="UniProtKB-UniRule"/>
</dbReference>
<feature type="region of interest" description="Disordered" evidence="12">
    <location>
        <begin position="715"/>
        <end position="775"/>
    </location>
</feature>
<keyword evidence="15" id="KW-1185">Reference proteome</keyword>
<dbReference type="NCBIfam" id="TIGR00552">
    <property type="entry name" value="nadE"/>
    <property type="match status" value="1"/>
</dbReference>
<dbReference type="SUPFAM" id="SSF56317">
    <property type="entry name" value="Carbon-nitrogen hydrolase"/>
    <property type="match status" value="1"/>
</dbReference>
<feature type="domain" description="CN hydrolase" evidence="13">
    <location>
        <begin position="5"/>
        <end position="275"/>
    </location>
</feature>
<dbReference type="GO" id="GO:0005524">
    <property type="term" value="F:ATP binding"/>
    <property type="evidence" value="ECO:0007669"/>
    <property type="project" value="UniProtKB-UniRule"/>
</dbReference>
<dbReference type="InterPro" id="IPR003694">
    <property type="entry name" value="NAD_synthase"/>
</dbReference>